<evidence type="ECO:0000256" key="3">
    <source>
        <dbReference type="ARBA" id="ARBA00023015"/>
    </source>
</evidence>
<accession>A0ABQ0E3M7</accession>
<dbReference type="PANTHER" id="PTHR30437:SF4">
    <property type="entry name" value="TRANSCRIPTION ELONGATION FACTOR GREA"/>
    <property type="match status" value="1"/>
</dbReference>
<dbReference type="InterPro" id="IPR022691">
    <property type="entry name" value="Tscrpt_elong_fac_GreA/B_N"/>
</dbReference>
<evidence type="ECO:0000259" key="10">
    <source>
        <dbReference type="Pfam" id="PF01272"/>
    </source>
</evidence>
<comment type="similarity">
    <text evidence="1 8 9">Belongs to the GreA/GreB family.</text>
</comment>
<gene>
    <name evidence="8 12" type="primary">greA</name>
    <name evidence="12" type="ORF">Tsumi_14450</name>
</gene>
<dbReference type="InterPro" id="IPR023459">
    <property type="entry name" value="Tscrpt_elong_fac_GreA/B_fam"/>
</dbReference>
<dbReference type="GO" id="GO:0003746">
    <property type="term" value="F:translation elongation factor activity"/>
    <property type="evidence" value="ECO:0007669"/>
    <property type="project" value="UniProtKB-KW"/>
</dbReference>
<dbReference type="InterPro" id="IPR028624">
    <property type="entry name" value="Tscrpt_elong_fac_GreA/B"/>
</dbReference>
<feature type="domain" description="Transcription elongation factor GreA/GreB C-terminal" evidence="10">
    <location>
        <begin position="82"/>
        <end position="155"/>
    </location>
</feature>
<dbReference type="InterPro" id="IPR006359">
    <property type="entry name" value="Tscrpt_elong_fac_GreA"/>
</dbReference>
<dbReference type="InterPro" id="IPR001437">
    <property type="entry name" value="Tscrpt_elong_fac_GreA/B_C"/>
</dbReference>
<dbReference type="NCBIfam" id="TIGR01462">
    <property type="entry name" value="greA"/>
    <property type="match status" value="1"/>
</dbReference>
<evidence type="ECO:0000256" key="6">
    <source>
        <dbReference type="ARBA" id="ARBA00024916"/>
    </source>
</evidence>
<comment type="caution">
    <text evidence="12">The sequence shown here is derived from an EMBL/GenBank/DDBJ whole genome shotgun (WGS) entry which is preliminary data.</text>
</comment>
<evidence type="ECO:0000256" key="7">
    <source>
        <dbReference type="ARBA" id="ARBA00030776"/>
    </source>
</evidence>
<name>A0ABQ0E3M7_9PORP</name>
<protein>
    <recommendedName>
        <fullName evidence="2 8">Transcription elongation factor GreA</fullName>
    </recommendedName>
    <alternativeName>
        <fullName evidence="7 8">Transcript cleavage factor GreA</fullName>
    </alternativeName>
</protein>
<dbReference type="SUPFAM" id="SSF54534">
    <property type="entry name" value="FKBP-like"/>
    <property type="match status" value="1"/>
</dbReference>
<dbReference type="PIRSF" id="PIRSF006092">
    <property type="entry name" value="GreA_GreB"/>
    <property type="match status" value="1"/>
</dbReference>
<evidence type="ECO:0000256" key="5">
    <source>
        <dbReference type="ARBA" id="ARBA00023163"/>
    </source>
</evidence>
<keyword evidence="4 8" id="KW-0238">DNA-binding</keyword>
<dbReference type="Gene3D" id="1.10.287.180">
    <property type="entry name" value="Transcription elongation factor, GreA/GreB, N-terminal domain"/>
    <property type="match status" value="1"/>
</dbReference>
<dbReference type="InterPro" id="IPR036805">
    <property type="entry name" value="Tscrpt_elong_fac_GreA/B_N_sf"/>
</dbReference>
<sequence length="160" mass="18083">MDYNYMTKEGLEKLMEEITRLETEERPKIAQMIAEARDKGDLSENAEYDAAREAMSMLEAQISQLKTTATKARIVDAKQVETDKVQLLTKVRLEDLDKKKEITYSIVPDLEANFKEHKISINAPIAKGLIGKKIGEVAEIEVPIGKLRLKVLEINPILEA</sequence>
<evidence type="ECO:0000256" key="9">
    <source>
        <dbReference type="RuleBase" id="RU000556"/>
    </source>
</evidence>
<keyword evidence="12" id="KW-0648">Protein biosynthesis</keyword>
<dbReference type="RefSeq" id="WP_411916096.1">
    <property type="nucleotide sequence ID" value="NZ_BAAFSF010000004.1"/>
</dbReference>
<dbReference type="PANTHER" id="PTHR30437">
    <property type="entry name" value="TRANSCRIPTION ELONGATION FACTOR GREA"/>
    <property type="match status" value="1"/>
</dbReference>
<dbReference type="Pfam" id="PF01272">
    <property type="entry name" value="GreA_GreB"/>
    <property type="match status" value="1"/>
</dbReference>
<dbReference type="InterPro" id="IPR036953">
    <property type="entry name" value="GreA/GreB_C_sf"/>
</dbReference>
<organism evidence="12 13">
    <name type="scientific">Porphyromonas miyakawae</name>
    <dbReference type="NCBI Taxonomy" id="3137470"/>
    <lineage>
        <taxon>Bacteria</taxon>
        <taxon>Pseudomonadati</taxon>
        <taxon>Bacteroidota</taxon>
        <taxon>Bacteroidia</taxon>
        <taxon>Bacteroidales</taxon>
        <taxon>Porphyromonadaceae</taxon>
        <taxon>Porphyromonas</taxon>
    </lineage>
</organism>
<dbReference type="PROSITE" id="PS00829">
    <property type="entry name" value="GREAB_1"/>
    <property type="match status" value="1"/>
</dbReference>
<dbReference type="Gene3D" id="3.10.50.30">
    <property type="entry name" value="Transcription elongation factor, GreA/GreB, C-terminal domain"/>
    <property type="match status" value="1"/>
</dbReference>
<keyword evidence="13" id="KW-1185">Reference proteome</keyword>
<dbReference type="HAMAP" id="MF_00105">
    <property type="entry name" value="GreA_GreB"/>
    <property type="match status" value="1"/>
</dbReference>
<keyword evidence="12" id="KW-0251">Elongation factor</keyword>
<keyword evidence="5 8" id="KW-0804">Transcription</keyword>
<proteinExistence type="inferred from homology"/>
<feature type="domain" description="Transcription elongation factor GreA/GreB N-terminal" evidence="11">
    <location>
        <begin position="4"/>
        <end position="74"/>
    </location>
</feature>
<dbReference type="InterPro" id="IPR018151">
    <property type="entry name" value="TF_GreA/GreB_CS"/>
</dbReference>
<evidence type="ECO:0000256" key="4">
    <source>
        <dbReference type="ARBA" id="ARBA00023125"/>
    </source>
</evidence>
<keyword evidence="3 8" id="KW-0805">Transcription regulation</keyword>
<evidence type="ECO:0000256" key="2">
    <source>
        <dbReference type="ARBA" id="ARBA00013729"/>
    </source>
</evidence>
<reference evidence="12 13" key="1">
    <citation type="journal article" date="2025" name="Int. J. Syst. Evol. Microbiol.">
        <title>Desulfovibrio falkowii sp. nov., Porphyromonas miyakawae sp. nov., Mediterraneibacter flintii sp. nov. and Owariibacterium komagatae gen. nov., sp. nov., isolated from human faeces.</title>
        <authorList>
            <person name="Hamaguchi T."/>
            <person name="Ohara M."/>
            <person name="Hisatomi A."/>
            <person name="Sekiguchi K."/>
            <person name="Takeda J.I."/>
            <person name="Ueyama J."/>
            <person name="Ito M."/>
            <person name="Nishiwaki H."/>
            <person name="Ogi T."/>
            <person name="Hirayama M."/>
            <person name="Ohkuma M."/>
            <person name="Sakamoto M."/>
            <person name="Ohno K."/>
        </authorList>
    </citation>
    <scope>NUCLEOTIDE SEQUENCE [LARGE SCALE GENOMIC DNA]</scope>
    <source>
        <strain evidence="12 13">13CB11C</strain>
    </source>
</reference>
<comment type="function">
    <text evidence="6 8 9">Necessary for efficient RNA polymerase transcription elongation past template-encoded arresting sites. The arresting sites in DNA have the property of trapping a certain fraction of elongating RNA polymerases that pass through, resulting in locked ternary complexes. Cleavage of the nascent transcript by cleavage factors such as GreA or GreB allows the resumption of elongation from the new 3'terminus. GreA releases sequences of 2 to 3 nucleotides.</text>
</comment>
<evidence type="ECO:0000256" key="1">
    <source>
        <dbReference type="ARBA" id="ARBA00008213"/>
    </source>
</evidence>
<dbReference type="Pfam" id="PF03449">
    <property type="entry name" value="GreA_GreB_N"/>
    <property type="match status" value="1"/>
</dbReference>
<dbReference type="SUPFAM" id="SSF46557">
    <property type="entry name" value="GreA transcript cleavage protein, N-terminal domain"/>
    <property type="match status" value="1"/>
</dbReference>
<evidence type="ECO:0000256" key="8">
    <source>
        <dbReference type="HAMAP-Rule" id="MF_00105"/>
    </source>
</evidence>
<dbReference type="NCBIfam" id="NF001263">
    <property type="entry name" value="PRK00226.1-4"/>
    <property type="match status" value="1"/>
</dbReference>
<dbReference type="Proteomes" id="UP001628220">
    <property type="component" value="Unassembled WGS sequence"/>
</dbReference>
<evidence type="ECO:0000259" key="11">
    <source>
        <dbReference type="Pfam" id="PF03449"/>
    </source>
</evidence>
<evidence type="ECO:0000313" key="12">
    <source>
        <dbReference type="EMBL" id="GAB1252339.1"/>
    </source>
</evidence>
<evidence type="ECO:0000313" key="13">
    <source>
        <dbReference type="Proteomes" id="UP001628220"/>
    </source>
</evidence>
<dbReference type="EMBL" id="BAAFSF010000004">
    <property type="protein sequence ID" value="GAB1252339.1"/>
    <property type="molecule type" value="Genomic_DNA"/>
</dbReference>